<reference evidence="1 2" key="1">
    <citation type="journal article" date="2011" name="Int. J. Syst. Evol. Microbiol.">
        <title>Zhongshania antarctica gen. nov., sp. nov. and Zhongshania guokunii sp. nov., gammaproteobacteria respectively isolated from coastal attached (fast) ice and surface seawater of the Antarctic.</title>
        <authorList>
            <person name="Li H.J."/>
            <person name="Zhang X.Y."/>
            <person name="Chen C.X."/>
            <person name="Zhang Y.J."/>
            <person name="Gao Z.M."/>
            <person name="Yu Y."/>
            <person name="Chen X.L."/>
            <person name="Chen B."/>
            <person name="Zhang Y.Z."/>
        </authorList>
    </citation>
    <scope>NUCLEOTIDE SEQUENCE [LARGE SCALE GENOMIC DNA]</scope>
    <source>
        <strain evidence="1 2">ZS6-22T</strain>
    </source>
</reference>
<evidence type="ECO:0000313" key="2">
    <source>
        <dbReference type="Proteomes" id="UP001557485"/>
    </source>
</evidence>
<protein>
    <recommendedName>
        <fullName evidence="3">LexA repressor DNA-binding domain-containing protein</fullName>
    </recommendedName>
</protein>
<dbReference type="Proteomes" id="UP001557485">
    <property type="component" value="Unassembled WGS sequence"/>
</dbReference>
<keyword evidence="2" id="KW-1185">Reference proteome</keyword>
<accession>A0ABV3U6G2</accession>
<dbReference type="RefSeq" id="WP_368381388.1">
    <property type="nucleotide sequence ID" value="NZ_JBFRYA010000007.1"/>
</dbReference>
<name>A0ABV3U6G2_9GAMM</name>
<organism evidence="1 2">
    <name type="scientific">Zhongshania guokunii</name>
    <dbReference type="NCBI Taxonomy" id="641783"/>
    <lineage>
        <taxon>Bacteria</taxon>
        <taxon>Pseudomonadati</taxon>
        <taxon>Pseudomonadota</taxon>
        <taxon>Gammaproteobacteria</taxon>
        <taxon>Cellvibrionales</taxon>
        <taxon>Spongiibacteraceae</taxon>
        <taxon>Zhongshania</taxon>
    </lineage>
</organism>
<sequence>MQTQAAVVPQPVPAPQAIKYFSPIERKVHKALFRYGDSGGSIYEIRKIVGQAVHQGTIRNSLRNLIDRGLVVVAGTTCNPERMARDVGMSDLYAARVPQ</sequence>
<comment type="caution">
    <text evidence="1">The sequence shown here is derived from an EMBL/GenBank/DDBJ whole genome shotgun (WGS) entry which is preliminary data.</text>
</comment>
<proteinExistence type="predicted"/>
<gene>
    <name evidence="1" type="ORF">AB4876_09360</name>
</gene>
<dbReference type="EMBL" id="JBFRYA010000007">
    <property type="protein sequence ID" value="MEX1669119.1"/>
    <property type="molecule type" value="Genomic_DNA"/>
</dbReference>
<evidence type="ECO:0008006" key="3">
    <source>
        <dbReference type="Google" id="ProtNLM"/>
    </source>
</evidence>
<evidence type="ECO:0000313" key="1">
    <source>
        <dbReference type="EMBL" id="MEX1669119.1"/>
    </source>
</evidence>